<evidence type="ECO:0000313" key="5">
    <source>
        <dbReference type="Proteomes" id="UP001497382"/>
    </source>
</evidence>
<dbReference type="AlphaFoldDB" id="A0AAV2AKC2"/>
<evidence type="ECO:0000256" key="3">
    <source>
        <dbReference type="ARBA" id="ARBA00023274"/>
    </source>
</evidence>
<dbReference type="InterPro" id="IPR001684">
    <property type="entry name" value="Ribosomal_bL27"/>
</dbReference>
<sequence length="193" mass="22051">MNFISITKTIISATKNTISGSAGAELRPTLPFLFFERFFRRGVSQNTRQRRRPPGLKRMDGDYVRKGERLLEQFYLNFHPGLNVNINGKNTLFAMRDGQVMITCEKINPKKGNLFVDKYYGKSSAPVVYKRFIHIIPFPQGPFIPMLNTFSKKLIGVLSSAYVSSSPFSLLDAEVSFVQHHTVYFNMDELSHC</sequence>
<evidence type="ECO:0000256" key="1">
    <source>
        <dbReference type="ARBA" id="ARBA00010797"/>
    </source>
</evidence>
<dbReference type="Gene3D" id="2.40.50.100">
    <property type="match status" value="1"/>
</dbReference>
<accession>A0AAV2AKC2</accession>
<gene>
    <name evidence="4" type="ORF">LARSCL_LOCUS13154</name>
</gene>
<protein>
    <recommendedName>
        <fullName evidence="6">39S ribosomal protein L27, mitochondrial</fullName>
    </recommendedName>
</protein>
<evidence type="ECO:0008006" key="6">
    <source>
        <dbReference type="Google" id="ProtNLM"/>
    </source>
</evidence>
<name>A0AAV2AKC2_9ARAC</name>
<evidence type="ECO:0000256" key="2">
    <source>
        <dbReference type="ARBA" id="ARBA00022980"/>
    </source>
</evidence>
<keyword evidence="3" id="KW-0687">Ribonucleoprotein</keyword>
<dbReference type="GO" id="GO:0003735">
    <property type="term" value="F:structural constituent of ribosome"/>
    <property type="evidence" value="ECO:0007669"/>
    <property type="project" value="InterPro"/>
</dbReference>
<dbReference type="EMBL" id="CAXIEN010000179">
    <property type="protein sequence ID" value="CAL1284453.1"/>
    <property type="molecule type" value="Genomic_DNA"/>
</dbReference>
<reference evidence="4 5" key="1">
    <citation type="submission" date="2024-04" db="EMBL/GenBank/DDBJ databases">
        <authorList>
            <person name="Rising A."/>
            <person name="Reimegard J."/>
            <person name="Sonavane S."/>
            <person name="Akerstrom W."/>
            <person name="Nylinder S."/>
            <person name="Hedman E."/>
            <person name="Kallberg Y."/>
        </authorList>
    </citation>
    <scope>NUCLEOTIDE SEQUENCE [LARGE SCALE GENOMIC DNA]</scope>
</reference>
<organism evidence="4 5">
    <name type="scientific">Larinioides sclopetarius</name>
    <dbReference type="NCBI Taxonomy" id="280406"/>
    <lineage>
        <taxon>Eukaryota</taxon>
        <taxon>Metazoa</taxon>
        <taxon>Ecdysozoa</taxon>
        <taxon>Arthropoda</taxon>
        <taxon>Chelicerata</taxon>
        <taxon>Arachnida</taxon>
        <taxon>Araneae</taxon>
        <taxon>Araneomorphae</taxon>
        <taxon>Entelegynae</taxon>
        <taxon>Araneoidea</taxon>
        <taxon>Araneidae</taxon>
        <taxon>Larinioides</taxon>
    </lineage>
</organism>
<proteinExistence type="inferred from homology"/>
<dbReference type="PANTHER" id="PTHR15893">
    <property type="entry name" value="RIBOSOMAL PROTEIN L27"/>
    <property type="match status" value="1"/>
</dbReference>
<comment type="similarity">
    <text evidence="1">Belongs to the bacterial ribosomal protein bL27 family.</text>
</comment>
<comment type="caution">
    <text evidence="4">The sequence shown here is derived from an EMBL/GenBank/DDBJ whole genome shotgun (WGS) entry which is preliminary data.</text>
</comment>
<dbReference type="GO" id="GO:0006412">
    <property type="term" value="P:translation"/>
    <property type="evidence" value="ECO:0007669"/>
    <property type="project" value="InterPro"/>
</dbReference>
<dbReference type="SUPFAM" id="SSF110324">
    <property type="entry name" value="Ribosomal L27 protein-like"/>
    <property type="match status" value="1"/>
</dbReference>
<dbReference type="GO" id="GO:0005762">
    <property type="term" value="C:mitochondrial large ribosomal subunit"/>
    <property type="evidence" value="ECO:0007669"/>
    <property type="project" value="TreeGrafter"/>
</dbReference>
<evidence type="ECO:0000313" key="4">
    <source>
        <dbReference type="EMBL" id="CAL1284453.1"/>
    </source>
</evidence>
<dbReference type="PANTHER" id="PTHR15893:SF0">
    <property type="entry name" value="LARGE RIBOSOMAL SUBUNIT PROTEIN BL27M"/>
    <property type="match status" value="1"/>
</dbReference>
<dbReference type="Pfam" id="PF01016">
    <property type="entry name" value="Ribosomal_L27"/>
    <property type="match status" value="1"/>
</dbReference>
<dbReference type="Proteomes" id="UP001497382">
    <property type="component" value="Unassembled WGS sequence"/>
</dbReference>
<keyword evidence="5" id="KW-1185">Reference proteome</keyword>
<keyword evidence="2" id="KW-0689">Ribosomal protein</keyword>